<gene>
    <name evidence="2" type="ORF">HMPREF1978_00638</name>
</gene>
<dbReference type="AlphaFoldDB" id="U1RCF6"/>
<dbReference type="PATRIC" id="fig|1321817.3.peg.555"/>
<feature type="compositionally biased region" description="Low complexity" evidence="1">
    <location>
        <begin position="29"/>
        <end position="41"/>
    </location>
</feature>
<comment type="caution">
    <text evidence="2">The sequence shown here is derived from an EMBL/GenBank/DDBJ whole genome shotgun (WGS) entry which is preliminary data.</text>
</comment>
<dbReference type="HOGENOM" id="CLU_3264344_0_0_11"/>
<reference evidence="2 3" key="1">
    <citation type="submission" date="2013-08" db="EMBL/GenBank/DDBJ databases">
        <authorList>
            <person name="Weinstock G."/>
            <person name="Sodergren E."/>
            <person name="Wylie T."/>
            <person name="Fulton L."/>
            <person name="Fulton R."/>
            <person name="Fronick C."/>
            <person name="O'Laughlin M."/>
            <person name="Godfrey J."/>
            <person name="Miner T."/>
            <person name="Herter B."/>
            <person name="Appelbaum E."/>
            <person name="Cordes M."/>
            <person name="Lek S."/>
            <person name="Wollam A."/>
            <person name="Pepin K.H."/>
            <person name="Palsikar V.B."/>
            <person name="Mitreva M."/>
            <person name="Wilson R.K."/>
        </authorList>
    </citation>
    <scope>NUCLEOTIDE SEQUENCE [LARGE SCALE GENOMIC DNA]</scope>
    <source>
        <strain evidence="2 3">F0530</strain>
    </source>
</reference>
<organism evidence="2 3">
    <name type="scientific">Actinomyces graevenitzii F0530</name>
    <dbReference type="NCBI Taxonomy" id="1321817"/>
    <lineage>
        <taxon>Bacteria</taxon>
        <taxon>Bacillati</taxon>
        <taxon>Actinomycetota</taxon>
        <taxon>Actinomycetes</taxon>
        <taxon>Actinomycetales</taxon>
        <taxon>Actinomycetaceae</taxon>
        <taxon>Actinomyces</taxon>
    </lineage>
</organism>
<dbReference type="Proteomes" id="UP000016481">
    <property type="component" value="Unassembled WGS sequence"/>
</dbReference>
<evidence type="ECO:0000313" key="2">
    <source>
        <dbReference type="EMBL" id="ERH17323.1"/>
    </source>
</evidence>
<evidence type="ECO:0000256" key="1">
    <source>
        <dbReference type="SAM" id="MobiDB-lite"/>
    </source>
</evidence>
<proteinExistence type="predicted"/>
<accession>U1RCF6</accession>
<sequence length="41" mass="4442">MAGVYKPRGAKKFPTCAQKRLPKARVTKAAAANNNAGRRRS</sequence>
<feature type="region of interest" description="Disordered" evidence="1">
    <location>
        <begin position="22"/>
        <end position="41"/>
    </location>
</feature>
<name>U1RCF6_9ACTO</name>
<dbReference type="EMBL" id="AWSC01000019">
    <property type="protein sequence ID" value="ERH17323.1"/>
    <property type="molecule type" value="Genomic_DNA"/>
</dbReference>
<evidence type="ECO:0000313" key="3">
    <source>
        <dbReference type="Proteomes" id="UP000016481"/>
    </source>
</evidence>
<protein>
    <submittedName>
        <fullName evidence="2">Uncharacterized protein</fullName>
    </submittedName>
</protein>